<evidence type="ECO:0000313" key="2">
    <source>
        <dbReference type="Proteomes" id="UP000175691"/>
    </source>
</evidence>
<protein>
    <recommendedName>
        <fullName evidence="3">Sulfotransferase domain-containing protein</fullName>
    </recommendedName>
</protein>
<reference evidence="1 2" key="1">
    <citation type="submission" date="2016-08" db="EMBL/GenBank/DDBJ databases">
        <authorList>
            <person name="Seilhamer J.J."/>
        </authorList>
    </citation>
    <scope>NUCLEOTIDE SEQUENCE [LARGE SCALE GENOMIC DNA]</scope>
    <source>
        <strain evidence="1 2">KCTC 42603</strain>
    </source>
</reference>
<evidence type="ECO:0008006" key="3">
    <source>
        <dbReference type="Google" id="ProtNLM"/>
    </source>
</evidence>
<gene>
    <name evidence="1" type="ORF">BFC18_13025</name>
</gene>
<evidence type="ECO:0000313" key="1">
    <source>
        <dbReference type="EMBL" id="OFC70109.1"/>
    </source>
</evidence>
<dbReference type="Gene3D" id="3.40.50.300">
    <property type="entry name" value="P-loop containing nucleotide triphosphate hydrolases"/>
    <property type="match status" value="1"/>
</dbReference>
<dbReference type="InterPro" id="IPR027417">
    <property type="entry name" value="P-loop_NTPase"/>
</dbReference>
<dbReference type="Proteomes" id="UP000175691">
    <property type="component" value="Unassembled WGS sequence"/>
</dbReference>
<organism evidence="1 2">
    <name type="scientific">Alteromonas confluentis</name>
    <dbReference type="NCBI Taxonomy" id="1656094"/>
    <lineage>
        <taxon>Bacteria</taxon>
        <taxon>Pseudomonadati</taxon>
        <taxon>Pseudomonadota</taxon>
        <taxon>Gammaproteobacteria</taxon>
        <taxon>Alteromonadales</taxon>
        <taxon>Alteromonadaceae</taxon>
        <taxon>Alteromonas/Salinimonas group</taxon>
        <taxon>Alteromonas</taxon>
    </lineage>
</organism>
<comment type="caution">
    <text evidence="1">The sequence shown here is derived from an EMBL/GenBank/DDBJ whole genome shotgun (WGS) entry which is preliminary data.</text>
</comment>
<accession>A0A1E7Z9B2</accession>
<dbReference type="STRING" id="1656094.BFC18_13025"/>
<sequence length="235" mass="27613">MMGCFRSGTNFAKSLLESNYECKIKNHVFGWKHGFLPIMSEDSNAEYKFIFDTAFFITKNPFSLLVSLFNYHNEVQRNLIAPNVFSDFLRSKLIVHDQAQANSVQLRFSSPVDYWNAMNWNYASHKDFVHVRYESLVEYPEVITKKLADKLDLSPKEAAFFVPEKKVKRTNDNDKLTSKEDYMTEQNFDRSAYMKNQYMKNFSAEDIALVASELDRELIEKLGYTPLMQELYKDY</sequence>
<dbReference type="AlphaFoldDB" id="A0A1E7Z9B2"/>
<dbReference type="EMBL" id="MDHN01000029">
    <property type="protein sequence ID" value="OFC70109.1"/>
    <property type="molecule type" value="Genomic_DNA"/>
</dbReference>
<keyword evidence="2" id="KW-1185">Reference proteome</keyword>
<name>A0A1E7Z9B2_9ALTE</name>
<dbReference type="SUPFAM" id="SSF52540">
    <property type="entry name" value="P-loop containing nucleoside triphosphate hydrolases"/>
    <property type="match status" value="1"/>
</dbReference>
<proteinExistence type="predicted"/>